<reference evidence="1" key="2">
    <citation type="journal article" date="2015" name="Data Brief">
        <title>Shoot transcriptome of the giant reed, Arundo donax.</title>
        <authorList>
            <person name="Barrero R.A."/>
            <person name="Guerrero F.D."/>
            <person name="Moolhuijzen P."/>
            <person name="Goolsby J.A."/>
            <person name="Tidwell J."/>
            <person name="Bellgard S.E."/>
            <person name="Bellgard M.I."/>
        </authorList>
    </citation>
    <scope>NUCLEOTIDE SEQUENCE</scope>
    <source>
        <tissue evidence="1">Shoot tissue taken approximately 20 cm above the soil surface</tissue>
    </source>
</reference>
<evidence type="ECO:0000313" key="1">
    <source>
        <dbReference type="EMBL" id="JAD80125.1"/>
    </source>
</evidence>
<proteinExistence type="predicted"/>
<protein>
    <submittedName>
        <fullName evidence="1">Uncharacterized protein</fullName>
    </submittedName>
</protein>
<dbReference type="AlphaFoldDB" id="A0A0A9D3C6"/>
<sequence length="88" mass="9820">MYTQICQMAPSTSPLCFPDIRVQNFLPSRTPRICRIPTPVSDSKCYLPCLRKICRIIYPNPCRTLTPCPVSKSTASPTPKAVATFTEV</sequence>
<dbReference type="EMBL" id="GBRH01217770">
    <property type="protein sequence ID" value="JAD80125.1"/>
    <property type="molecule type" value="Transcribed_RNA"/>
</dbReference>
<accession>A0A0A9D3C6</accession>
<name>A0A0A9D3C6_ARUDO</name>
<organism evidence="1">
    <name type="scientific">Arundo donax</name>
    <name type="common">Giant reed</name>
    <name type="synonym">Donax arundinaceus</name>
    <dbReference type="NCBI Taxonomy" id="35708"/>
    <lineage>
        <taxon>Eukaryota</taxon>
        <taxon>Viridiplantae</taxon>
        <taxon>Streptophyta</taxon>
        <taxon>Embryophyta</taxon>
        <taxon>Tracheophyta</taxon>
        <taxon>Spermatophyta</taxon>
        <taxon>Magnoliopsida</taxon>
        <taxon>Liliopsida</taxon>
        <taxon>Poales</taxon>
        <taxon>Poaceae</taxon>
        <taxon>PACMAD clade</taxon>
        <taxon>Arundinoideae</taxon>
        <taxon>Arundineae</taxon>
        <taxon>Arundo</taxon>
    </lineage>
</organism>
<reference evidence="1" key="1">
    <citation type="submission" date="2014-09" db="EMBL/GenBank/DDBJ databases">
        <authorList>
            <person name="Magalhaes I.L.F."/>
            <person name="Oliveira U."/>
            <person name="Santos F.R."/>
            <person name="Vidigal T.H.D.A."/>
            <person name="Brescovit A.D."/>
            <person name="Santos A.J."/>
        </authorList>
    </citation>
    <scope>NUCLEOTIDE SEQUENCE</scope>
    <source>
        <tissue evidence="1">Shoot tissue taken approximately 20 cm above the soil surface</tissue>
    </source>
</reference>